<dbReference type="EMBL" id="JABXWD010000025">
    <property type="protein sequence ID" value="MBV6340468.1"/>
    <property type="molecule type" value="Genomic_DNA"/>
</dbReference>
<comment type="caution">
    <text evidence="3">The sequence shown here is derived from an EMBL/GenBank/DDBJ whole genome shotgun (WGS) entry which is preliminary data.</text>
</comment>
<dbReference type="InterPro" id="IPR003018">
    <property type="entry name" value="GAF"/>
</dbReference>
<dbReference type="PANTHER" id="PTHR43065:SF23">
    <property type="entry name" value="SENSOR HISTIDINE KINASE PDTAS"/>
    <property type="match status" value="1"/>
</dbReference>
<feature type="domain" description="GAF" evidence="1">
    <location>
        <begin position="121"/>
        <end position="281"/>
    </location>
</feature>
<dbReference type="InterPro" id="IPR001789">
    <property type="entry name" value="Sig_transdc_resp-reg_receiver"/>
</dbReference>
<dbReference type="InterPro" id="IPR011495">
    <property type="entry name" value="Sig_transdc_His_kin_sub2_dim/P"/>
</dbReference>
<dbReference type="Pfam" id="PF13185">
    <property type="entry name" value="GAF_2"/>
    <property type="match status" value="1"/>
</dbReference>
<gene>
    <name evidence="3" type="ORF">HWQ67_02605</name>
</gene>
<organism evidence="3 4">
    <name type="scientific">Candidatus Magnetobacterium casense</name>
    <dbReference type="NCBI Taxonomy" id="1455061"/>
    <lineage>
        <taxon>Bacteria</taxon>
        <taxon>Pseudomonadati</taxon>
        <taxon>Nitrospirota</taxon>
        <taxon>Thermodesulfovibrionia</taxon>
        <taxon>Thermodesulfovibrionales</taxon>
        <taxon>Candidatus Magnetobacteriaceae</taxon>
        <taxon>Candidatus Magnetobacterium</taxon>
    </lineage>
</organism>
<evidence type="ECO:0000259" key="1">
    <source>
        <dbReference type="SMART" id="SM00065"/>
    </source>
</evidence>
<evidence type="ECO:0000313" key="4">
    <source>
        <dbReference type="Proteomes" id="UP001196980"/>
    </source>
</evidence>
<dbReference type="Proteomes" id="UP001196980">
    <property type="component" value="Unassembled WGS sequence"/>
</dbReference>
<reference evidence="3 4" key="1">
    <citation type="journal article" date="2020" name="J Geophys Res Biogeosci">
        <title>Magnetotaxis as an Adaptation to Enable Bacterial Shuttling of Microbial Sulfur and Sulfur Cycling Across Aquatic Oxic#Anoxic Interfaces.</title>
        <authorList>
            <person name="Li J."/>
            <person name="Liu P."/>
            <person name="Wang J."/>
            <person name="Roberts A.P."/>
            <person name="Pan Y."/>
        </authorList>
    </citation>
    <scope>NUCLEOTIDE SEQUENCE [LARGE SCALE GENOMIC DNA]</scope>
    <source>
        <strain evidence="3 4">MYR-1_YQ</strain>
    </source>
</reference>
<keyword evidence="4" id="KW-1185">Reference proteome</keyword>
<protein>
    <submittedName>
        <fullName evidence="3">GAF domain-containing protein</fullName>
    </submittedName>
</protein>
<dbReference type="PANTHER" id="PTHR43065">
    <property type="entry name" value="SENSOR HISTIDINE KINASE"/>
    <property type="match status" value="1"/>
</dbReference>
<evidence type="ECO:0000259" key="2">
    <source>
        <dbReference type="SMART" id="SM00387"/>
    </source>
</evidence>
<dbReference type="SMART" id="SM00387">
    <property type="entry name" value="HATPase_c"/>
    <property type="match status" value="1"/>
</dbReference>
<evidence type="ECO:0000313" key="3">
    <source>
        <dbReference type="EMBL" id="MBV6340468.1"/>
    </source>
</evidence>
<sequence length="552" mass="61721">MLTDGDILIVDSGNKIATAVKESLVCGYTNICTVSSLAEALQILETRKIDVVLTDIGTISAEGQGLIGEVLRVQPNARCMVVSGYDDAMTVLATLMEAPGRVRQELHFTSAITRVTQSLLNPNLTFYDIAKTVERESLILTESTHCIVSIIDEATGDNFAITLTDMMDKTCRIAREKQQTIFPKGAQGYNALWGYSLNTKEGFYTNAPQSHSAFKNCAPEGHIHIKRFLSVPAVSKDRLAGQIALANSTRDYTDNDLKMITQLAAVYAVAIERKHIEEQQEELKNHVLIYADHLEDLVHERTQKLSIANEQLTQEINRREMIEQEITTALKDKTMLLKEIHHRVKNNLQIISSLLSLQAESITDKKLLGIFQDSLNRIKSMALIHEHLYKSTDMSKLDFSEYIEDMTRDILFSYGNYTSGIPQLRLNITVDYLDTDIAIPCGLVICELVSNSMKYAFTNNQKGEISISFSRNIEQPATVKNQEYSGVERRTEGVFELVVSDNGVGLPENVDGKGARSLGLMLVRDLITRKLKGSIEIDKTNGTTFKMVWGKR</sequence>
<accession>A0ABS6RV19</accession>
<dbReference type="InterPro" id="IPR003594">
    <property type="entry name" value="HATPase_dom"/>
</dbReference>
<dbReference type="Pfam" id="PF07568">
    <property type="entry name" value="HisKA_2"/>
    <property type="match status" value="1"/>
</dbReference>
<name>A0ABS6RV19_9BACT</name>
<proteinExistence type="predicted"/>
<dbReference type="Pfam" id="PF00072">
    <property type="entry name" value="Response_reg"/>
    <property type="match status" value="1"/>
</dbReference>
<dbReference type="RefSeq" id="WP_218251089.1">
    <property type="nucleotide sequence ID" value="NZ_JABXWD010000025.1"/>
</dbReference>
<dbReference type="SMART" id="SM00065">
    <property type="entry name" value="GAF"/>
    <property type="match status" value="1"/>
</dbReference>
<dbReference type="Pfam" id="PF02518">
    <property type="entry name" value="HATPase_c"/>
    <property type="match status" value="1"/>
</dbReference>
<feature type="domain" description="Histidine kinase/HSP90-like ATPase" evidence="2">
    <location>
        <begin position="436"/>
        <end position="552"/>
    </location>
</feature>